<keyword evidence="2 3" id="KW-0378">Hydrolase</keyword>
<dbReference type="PANTHER" id="PTHR30023">
    <property type="entry name" value="D-ALANYL-D-ALANINE CARBOXYPEPTIDASE"/>
    <property type="match status" value="1"/>
</dbReference>
<dbReference type="InterPro" id="IPR000667">
    <property type="entry name" value="Peptidase_S13"/>
</dbReference>
<name>A0A4P7NYE5_9GAMM</name>
<dbReference type="GO" id="GO:0006508">
    <property type="term" value="P:proteolysis"/>
    <property type="evidence" value="ECO:0007669"/>
    <property type="project" value="InterPro"/>
</dbReference>
<dbReference type="Gene3D" id="3.40.710.10">
    <property type="entry name" value="DD-peptidase/beta-lactamase superfamily"/>
    <property type="match status" value="2"/>
</dbReference>
<reference evidence="3 4" key="1">
    <citation type="submission" date="2018-08" db="EMBL/GenBank/DDBJ databases">
        <title>Horizontal acquisition of hydrogen conversion ability and other habitat adaptations in Hydrogenovibrio crunogenus strains.</title>
        <authorList>
            <person name="Gonnella G."/>
            <person name="Adam N."/>
            <person name="Perner M."/>
        </authorList>
    </citation>
    <scope>NUCLEOTIDE SEQUENCE [LARGE SCALE GENOMIC DNA]</scope>
    <source>
        <strain evidence="3 4">SP-41</strain>
    </source>
</reference>
<dbReference type="SUPFAM" id="SSF56601">
    <property type="entry name" value="beta-lactamase/transpeptidase-like"/>
    <property type="match status" value="1"/>
</dbReference>
<dbReference type="Pfam" id="PF02113">
    <property type="entry name" value="Peptidase_S13"/>
    <property type="match status" value="1"/>
</dbReference>
<sequence length="417" mass="46578">MLLRRLLYQGSVGTVLLLGSLLLHAAPASVSLKEALSQLHETGVLVLNARQEAAIEKESSKLRVPASTTKLVTAYLALKHWGTDYRFKTDFYITRTAQNTASLWIKGYGDPFLVSEEIQKLAEALAHRLKASGINTIDEVILDTGYFETNVVLPGRSDTDNPYDAIPGALAANFNTLYLKKAHGAIVSAESQTPLTPLAIKLGQHANLRHGRFNLGGSVKTGERYFAELLSAFLQQSGIQVKNEVQWRNLKELLALKQSQPFYRHLNSLTLAEIIQPMMRYSTNFIANQLALKLSAEKLGAPASAEKVKQMMKSDLTNYLGWQDFYLEDGAGLSHQNRLSPQQLVILLEAFRPWKSLLPEIEDRIFAKSGTLIGVSTLAGYIYQEQHWLPFALMINQSVPFHYKNQLAIKLKQQLED</sequence>
<dbReference type="GO" id="GO:0000270">
    <property type="term" value="P:peptidoglycan metabolic process"/>
    <property type="evidence" value="ECO:0007669"/>
    <property type="project" value="TreeGrafter"/>
</dbReference>
<dbReference type="EMBL" id="CP032096">
    <property type="protein sequence ID" value="QBZ82820.1"/>
    <property type="molecule type" value="Genomic_DNA"/>
</dbReference>
<evidence type="ECO:0000313" key="4">
    <source>
        <dbReference type="Proteomes" id="UP000296201"/>
    </source>
</evidence>
<keyword evidence="4" id="KW-1185">Reference proteome</keyword>
<comment type="similarity">
    <text evidence="1">Belongs to the peptidase S13 family.</text>
</comment>
<dbReference type="PRINTS" id="PR00922">
    <property type="entry name" value="DADACBPTASE3"/>
</dbReference>
<dbReference type="InterPro" id="IPR012338">
    <property type="entry name" value="Beta-lactam/transpept-like"/>
</dbReference>
<evidence type="ECO:0000256" key="2">
    <source>
        <dbReference type="ARBA" id="ARBA00022801"/>
    </source>
</evidence>
<keyword evidence="3" id="KW-0121">Carboxypeptidase</keyword>
<organism evidence="3 4">
    <name type="scientific">Hydrogenovibrio crunogenus</name>
    <dbReference type="NCBI Taxonomy" id="39765"/>
    <lineage>
        <taxon>Bacteria</taxon>
        <taxon>Pseudomonadati</taxon>
        <taxon>Pseudomonadota</taxon>
        <taxon>Gammaproteobacteria</taxon>
        <taxon>Thiotrichales</taxon>
        <taxon>Piscirickettsiaceae</taxon>
        <taxon>Hydrogenovibrio</taxon>
    </lineage>
</organism>
<proteinExistence type="inferred from homology"/>
<dbReference type="AlphaFoldDB" id="A0A4P7NYE5"/>
<dbReference type="GO" id="GO:0009002">
    <property type="term" value="F:serine-type D-Ala-D-Ala carboxypeptidase activity"/>
    <property type="evidence" value="ECO:0007669"/>
    <property type="project" value="UniProtKB-EC"/>
</dbReference>
<gene>
    <name evidence="3" type="primary">dacB</name>
    <name evidence="3" type="ORF">GHNINEIG_00857</name>
</gene>
<accession>A0A4P7NYE5</accession>
<keyword evidence="3" id="KW-0645">Protease</keyword>
<dbReference type="EC" id="3.4.16.4" evidence="3"/>
<evidence type="ECO:0000256" key="1">
    <source>
        <dbReference type="ARBA" id="ARBA00006096"/>
    </source>
</evidence>
<evidence type="ECO:0000313" key="3">
    <source>
        <dbReference type="EMBL" id="QBZ82820.1"/>
    </source>
</evidence>
<protein>
    <submittedName>
        <fullName evidence="3">D-alanyl-D-alanine carboxypeptidase DacB</fullName>
        <ecNumber evidence="3">3.4.16.4</ecNumber>
    </submittedName>
</protein>
<dbReference type="PANTHER" id="PTHR30023:SF0">
    <property type="entry name" value="PENICILLIN-SENSITIVE CARBOXYPEPTIDASE A"/>
    <property type="match status" value="1"/>
</dbReference>
<dbReference type="Proteomes" id="UP000296201">
    <property type="component" value="Chromosome"/>
</dbReference>